<reference evidence="2 3" key="1">
    <citation type="submission" date="2015-07" db="EMBL/GenBank/DDBJ databases">
        <title>The genome of Melipona quadrifasciata.</title>
        <authorList>
            <person name="Pan H."/>
            <person name="Kapheim K."/>
        </authorList>
    </citation>
    <scope>NUCLEOTIDE SEQUENCE [LARGE SCALE GENOMIC DNA]</scope>
    <source>
        <strain evidence="2">0111107301</strain>
        <tissue evidence="2">Whole body</tissue>
    </source>
</reference>
<name>A0A0N0U4T4_9HYME</name>
<keyword evidence="3" id="KW-1185">Reference proteome</keyword>
<proteinExistence type="predicted"/>
<evidence type="ECO:0000313" key="2">
    <source>
        <dbReference type="EMBL" id="KOX73001.1"/>
    </source>
</evidence>
<feature type="region of interest" description="Disordered" evidence="1">
    <location>
        <begin position="52"/>
        <end position="105"/>
    </location>
</feature>
<sequence>MCECEKLETDTGNYDENKGSALEYKRRRGRSAGKKCDIGFTRICDDSKTRSLVNPNTNFEKKQGGGGEKNWKRTAARKDPLDEGEKDSYGSSREVILGGGSQTVDPLTSKPVHRCTCGFRAD</sequence>
<gene>
    <name evidence="2" type="ORF">WN51_01369</name>
</gene>
<evidence type="ECO:0000313" key="3">
    <source>
        <dbReference type="Proteomes" id="UP000053105"/>
    </source>
</evidence>
<dbReference type="EMBL" id="KQ435808">
    <property type="protein sequence ID" value="KOX73001.1"/>
    <property type="molecule type" value="Genomic_DNA"/>
</dbReference>
<organism evidence="2 3">
    <name type="scientific">Melipona quadrifasciata</name>
    <dbReference type="NCBI Taxonomy" id="166423"/>
    <lineage>
        <taxon>Eukaryota</taxon>
        <taxon>Metazoa</taxon>
        <taxon>Ecdysozoa</taxon>
        <taxon>Arthropoda</taxon>
        <taxon>Hexapoda</taxon>
        <taxon>Insecta</taxon>
        <taxon>Pterygota</taxon>
        <taxon>Neoptera</taxon>
        <taxon>Endopterygota</taxon>
        <taxon>Hymenoptera</taxon>
        <taxon>Apocrita</taxon>
        <taxon>Aculeata</taxon>
        <taxon>Apoidea</taxon>
        <taxon>Anthophila</taxon>
        <taxon>Apidae</taxon>
        <taxon>Melipona</taxon>
    </lineage>
</organism>
<dbReference type="AlphaFoldDB" id="A0A0N0U4T4"/>
<dbReference type="Proteomes" id="UP000053105">
    <property type="component" value="Unassembled WGS sequence"/>
</dbReference>
<feature type="compositionally biased region" description="Basic and acidic residues" evidence="1">
    <location>
        <begin position="76"/>
        <end position="88"/>
    </location>
</feature>
<protein>
    <submittedName>
        <fullName evidence="2">Uncharacterized protein</fullName>
    </submittedName>
</protein>
<accession>A0A0N0U4T4</accession>
<evidence type="ECO:0000256" key="1">
    <source>
        <dbReference type="SAM" id="MobiDB-lite"/>
    </source>
</evidence>